<keyword evidence="5" id="KW-1185">Reference proteome</keyword>
<dbReference type="PANTHER" id="PTHR44591">
    <property type="entry name" value="STRESS RESPONSE REGULATOR PROTEIN 1"/>
    <property type="match status" value="1"/>
</dbReference>
<evidence type="ECO:0000256" key="1">
    <source>
        <dbReference type="ARBA" id="ARBA00022553"/>
    </source>
</evidence>
<accession>A0ABM6U1U4</accession>
<keyword evidence="1 2" id="KW-0597">Phosphoprotein</keyword>
<organism evidence="4 5">
    <name type="scientific">Fusobacterium varium ATCC 27725</name>
    <dbReference type="NCBI Taxonomy" id="469618"/>
    <lineage>
        <taxon>Bacteria</taxon>
        <taxon>Fusobacteriati</taxon>
        <taxon>Fusobacteriota</taxon>
        <taxon>Fusobacteriia</taxon>
        <taxon>Fusobacteriales</taxon>
        <taxon>Fusobacteriaceae</taxon>
        <taxon>Fusobacterium</taxon>
    </lineage>
</organism>
<evidence type="ECO:0000313" key="5">
    <source>
        <dbReference type="Proteomes" id="UP000241238"/>
    </source>
</evidence>
<dbReference type="InterPro" id="IPR011990">
    <property type="entry name" value="TPR-like_helical_dom_sf"/>
</dbReference>
<feature type="modified residue" description="4-aspartylphosphate" evidence="2">
    <location>
        <position position="55"/>
    </location>
</feature>
<dbReference type="EMBL" id="CP028103">
    <property type="protein sequence ID" value="AVQ30264.1"/>
    <property type="molecule type" value="Genomic_DNA"/>
</dbReference>
<dbReference type="InterPro" id="IPR001789">
    <property type="entry name" value="Sig_transdc_resp-reg_receiver"/>
</dbReference>
<dbReference type="InterPro" id="IPR050595">
    <property type="entry name" value="Bact_response_regulator"/>
</dbReference>
<dbReference type="Proteomes" id="UP000241238">
    <property type="component" value="Chromosome"/>
</dbReference>
<dbReference type="PANTHER" id="PTHR44591:SF3">
    <property type="entry name" value="RESPONSE REGULATORY DOMAIN-CONTAINING PROTEIN"/>
    <property type="match status" value="1"/>
</dbReference>
<name>A0ABM6U1U4_FUSVA</name>
<protein>
    <submittedName>
        <fullName evidence="4">Response regulator</fullName>
    </submittedName>
</protein>
<dbReference type="PROSITE" id="PS50110">
    <property type="entry name" value="RESPONSE_REGULATORY"/>
    <property type="match status" value="1"/>
</dbReference>
<proteinExistence type="predicted"/>
<dbReference type="GeneID" id="77466963"/>
<reference evidence="5" key="1">
    <citation type="journal article" date="2018" name="MSphere">
        <title>Fusobacterium Genomics Using MinION and Illumina Sequencing Enables Genome Completion and Correction.</title>
        <authorList>
            <person name="Todd S.M."/>
            <person name="Settlage R.E."/>
            <person name="Lahmers K.K."/>
            <person name="Slade D.J."/>
        </authorList>
    </citation>
    <scope>NUCLEOTIDE SEQUENCE [LARGE SCALE GENOMIC DNA]</scope>
    <source>
        <strain evidence="5">ATCC 27725</strain>
    </source>
</reference>
<evidence type="ECO:0000313" key="4">
    <source>
        <dbReference type="EMBL" id="AVQ30264.1"/>
    </source>
</evidence>
<dbReference type="SMART" id="SM00448">
    <property type="entry name" value="REC"/>
    <property type="match status" value="1"/>
</dbReference>
<dbReference type="Pfam" id="PF00072">
    <property type="entry name" value="Response_reg"/>
    <property type="match status" value="1"/>
</dbReference>
<evidence type="ECO:0000259" key="3">
    <source>
        <dbReference type="PROSITE" id="PS50110"/>
    </source>
</evidence>
<dbReference type="RefSeq" id="WP_005949068.1">
    <property type="nucleotide sequence ID" value="NZ_CP028103.1"/>
</dbReference>
<dbReference type="InterPro" id="IPR011006">
    <property type="entry name" value="CheY-like_superfamily"/>
</dbReference>
<dbReference type="SUPFAM" id="SSF48452">
    <property type="entry name" value="TPR-like"/>
    <property type="match status" value="1"/>
</dbReference>
<gene>
    <name evidence="4" type="ORF">C4N18_03090</name>
</gene>
<feature type="domain" description="Response regulatory" evidence="3">
    <location>
        <begin position="4"/>
        <end position="120"/>
    </location>
</feature>
<dbReference type="SUPFAM" id="SSF52172">
    <property type="entry name" value="CheY-like"/>
    <property type="match status" value="1"/>
</dbReference>
<dbReference type="Gene3D" id="1.25.40.10">
    <property type="entry name" value="Tetratricopeptide repeat domain"/>
    <property type="match status" value="1"/>
</dbReference>
<sequence length="223" mass="25422">MKKRILITDDEKNIRTTLNCCLITEGFEIEMAASGEEALNMILNQGKNYDLILLDIKMSDIDGMEVLRKLREAGNKTNIIMMTAYGTIKEAVEAMKLNAIDFISKPFTPEQIRMLVKKVFLREELEEEKLKTYEDYIEYAKLNIIRRKFEESENLLKIAIGKSVNSPEAHNLLGVIAECKGKIGEAQKQYRAALALDSSYEPAVSNLERITEMDYSNEDIKLG</sequence>
<evidence type="ECO:0000256" key="2">
    <source>
        <dbReference type="PROSITE-ProRule" id="PRU00169"/>
    </source>
</evidence>
<dbReference type="Gene3D" id="3.40.50.2300">
    <property type="match status" value="1"/>
</dbReference>